<name>A0ACB7T034_HYAAI</name>
<evidence type="ECO:0000313" key="1">
    <source>
        <dbReference type="EMBL" id="KAH6938752.1"/>
    </source>
</evidence>
<proteinExistence type="predicted"/>
<dbReference type="EMBL" id="CM023482">
    <property type="protein sequence ID" value="KAH6938752.1"/>
    <property type="molecule type" value="Genomic_DNA"/>
</dbReference>
<protein>
    <submittedName>
        <fullName evidence="1">Uncharacterized protein</fullName>
    </submittedName>
</protein>
<evidence type="ECO:0000313" key="2">
    <source>
        <dbReference type="Proteomes" id="UP000821845"/>
    </source>
</evidence>
<gene>
    <name evidence="1" type="ORF">HPB50_012411</name>
</gene>
<sequence>MDHVTKNSADPDQRSSTENPSTKSLKGSTESVPDLVNKQPMPGHDSSKDHSQHKAAAAMSTAKPAKRSSSHSVKLAAGGAQPTEKKDVTAPQKDTTKEASLDASDDDEPAMDPREPLPNRAVIDRRVSMGEVLHTEPPAQFLGESALGAQRDAPEDGMDDVEEPRPDPREPLVGRASIDKSISMGKVVRTTPPPRSPISSGSSSAQHSGWSHEDRRMKQQAMSRVAAFAGLAVFCLALAILSLIVVRSVYFRARESSLICDTDECVKHARDILTTLNMSVNPCDNLYAYVCGNDAHRQNARYADGGPMAHAYIHEVMTTLGDTEVRQRVPELDCRVNRIFLASKRRYASATKAFAAVTSCIESNRHASEDEFVAFMHDRGMTWPLRDTSPRNTTGVLDVVLDLVVNWRVGLWFDIVVSQSSSYNSDPLVVIGEPGDLVTLRLEQLSLFDDVTYDAAARKMSLYLTGGKVFLDDVAVKELRLHEAMLRTIVLPSVEDGVSAGGFDVLLSLGNITQVFGDVLSVADWSSLLDKHLGSAIQNISNTTNILFLNKERLGRLGRLVRSLAPTRVLDVIGWTFSYTYAWMVNAKFDFPAPAGTAGRLETSLLCFAAEQESFGIVRAAPILRDAFNTSEKEKVNAAIQNTTEALVALVLASSTISNYTKREAVAKVGALLWNSWLWPLGDYLHVDSALDTLYANFTADPGSVFESWKLSKKALRAALATPHYERLMTSRYRWPSGSVRYLYTLNELRFTVSALFPPSYVQQGSSAMTFAGIGFKVARQIVRSMDMHGRTLDSTGRKRLWWPPENPKQQQCRFDVAKTAKERSLLTELFAIDVALEAMQESATPKSRKSLMRLKFLEWLSDEQTFYVSYCSHYCGEPHGQLACNLAMNSSQFDEVFWCHWNQRKASSCIFV</sequence>
<keyword evidence="2" id="KW-1185">Reference proteome</keyword>
<reference evidence="1" key="1">
    <citation type="submission" date="2020-05" db="EMBL/GenBank/DDBJ databases">
        <title>Large-scale comparative analyses of tick genomes elucidate their genetic diversity and vector capacities.</title>
        <authorList>
            <person name="Jia N."/>
            <person name="Wang J."/>
            <person name="Shi W."/>
            <person name="Du L."/>
            <person name="Sun Y."/>
            <person name="Zhan W."/>
            <person name="Jiang J."/>
            <person name="Wang Q."/>
            <person name="Zhang B."/>
            <person name="Ji P."/>
            <person name="Sakyi L.B."/>
            <person name="Cui X."/>
            <person name="Yuan T."/>
            <person name="Jiang B."/>
            <person name="Yang W."/>
            <person name="Lam T.T.-Y."/>
            <person name="Chang Q."/>
            <person name="Ding S."/>
            <person name="Wang X."/>
            <person name="Zhu J."/>
            <person name="Ruan X."/>
            <person name="Zhao L."/>
            <person name="Wei J."/>
            <person name="Que T."/>
            <person name="Du C."/>
            <person name="Cheng J."/>
            <person name="Dai P."/>
            <person name="Han X."/>
            <person name="Huang E."/>
            <person name="Gao Y."/>
            <person name="Liu J."/>
            <person name="Shao H."/>
            <person name="Ye R."/>
            <person name="Li L."/>
            <person name="Wei W."/>
            <person name="Wang X."/>
            <person name="Wang C."/>
            <person name="Yang T."/>
            <person name="Huo Q."/>
            <person name="Li W."/>
            <person name="Guo W."/>
            <person name="Chen H."/>
            <person name="Zhou L."/>
            <person name="Ni X."/>
            <person name="Tian J."/>
            <person name="Zhou Y."/>
            <person name="Sheng Y."/>
            <person name="Liu T."/>
            <person name="Pan Y."/>
            <person name="Xia L."/>
            <person name="Li J."/>
            <person name="Zhao F."/>
            <person name="Cao W."/>
        </authorList>
    </citation>
    <scope>NUCLEOTIDE SEQUENCE</scope>
    <source>
        <strain evidence="1">Hyas-2018</strain>
    </source>
</reference>
<dbReference type="Proteomes" id="UP000821845">
    <property type="component" value="Chromosome 2"/>
</dbReference>
<comment type="caution">
    <text evidence="1">The sequence shown here is derived from an EMBL/GenBank/DDBJ whole genome shotgun (WGS) entry which is preliminary data.</text>
</comment>
<accession>A0ACB7T034</accession>
<organism evidence="1 2">
    <name type="scientific">Hyalomma asiaticum</name>
    <name type="common">Tick</name>
    <dbReference type="NCBI Taxonomy" id="266040"/>
    <lineage>
        <taxon>Eukaryota</taxon>
        <taxon>Metazoa</taxon>
        <taxon>Ecdysozoa</taxon>
        <taxon>Arthropoda</taxon>
        <taxon>Chelicerata</taxon>
        <taxon>Arachnida</taxon>
        <taxon>Acari</taxon>
        <taxon>Parasitiformes</taxon>
        <taxon>Ixodida</taxon>
        <taxon>Ixodoidea</taxon>
        <taxon>Ixodidae</taxon>
        <taxon>Hyalomminae</taxon>
        <taxon>Hyalomma</taxon>
    </lineage>
</organism>